<evidence type="ECO:0000259" key="5">
    <source>
        <dbReference type="Pfam" id="PF13614"/>
    </source>
</evidence>
<dbReference type="Proteomes" id="UP000531659">
    <property type="component" value="Unassembled WGS sequence"/>
</dbReference>
<reference evidence="6 8" key="1">
    <citation type="journal article" date="2019" name="Lett. Appl. Microbiol.">
        <title>A case of 'blown pack' spoilage of vacuum-packaged pork likely associated with Clostridium estertheticum in Canada.</title>
        <authorList>
            <person name="Zhang P."/>
            <person name="Ward P."/>
            <person name="McMullen L.M."/>
            <person name="Yang X."/>
        </authorList>
    </citation>
    <scope>NUCLEOTIDE SEQUENCE [LARGE SCALE GENOMIC DNA]</scope>
    <source>
        <strain evidence="6 8">MA19</strain>
    </source>
</reference>
<name>A0A5N7J759_9CLOT</name>
<feature type="domain" description="AAA" evidence="5">
    <location>
        <begin position="3"/>
        <end position="174"/>
    </location>
</feature>
<protein>
    <recommendedName>
        <fullName evidence="4">Sporulation initiation inhibitor protein Soj</fullName>
    </recommendedName>
</protein>
<dbReference type="SUPFAM" id="SSF52540">
    <property type="entry name" value="P-loop containing nucleoside triphosphate hydrolases"/>
    <property type="match status" value="1"/>
</dbReference>
<dbReference type="InterPro" id="IPR027417">
    <property type="entry name" value="P-loop_NTPase"/>
</dbReference>
<evidence type="ECO:0000256" key="3">
    <source>
        <dbReference type="ARBA" id="ARBA00062323"/>
    </source>
</evidence>
<accession>A0A5N7J759</accession>
<sequence>MAQIIAVSNQKGGVGKTTSTLNLGVALTQLGKKVLMIDLDPQASLTISIGLEPENLEKTIYNALVEDVDIKKLILFDDLLYFVPSTIDLSAAEMELVSEVGREFKLRDALDPVKADFDYILIDCPPSLGLLTINALAACDVVIVPMAPEYLALRGFNLLEKTMSKVKRLNKKLTLMGILVTLYDNRTTHHKDVVAELKKNYPVFHSMIKKSIKFPDAVLAGEPIMTFDKKFEGSISYQELAKEVIAWDATKLA</sequence>
<evidence type="ECO:0000313" key="6">
    <source>
        <dbReference type="EMBL" id="MPQ64566.1"/>
    </source>
</evidence>
<dbReference type="AlphaFoldDB" id="A0A5N7J759"/>
<dbReference type="RefSeq" id="WP_151554054.1">
    <property type="nucleotide sequence ID" value="NZ_CP086251.1"/>
</dbReference>
<proteinExistence type="inferred from homology"/>
<dbReference type="Pfam" id="PF13614">
    <property type="entry name" value="AAA_31"/>
    <property type="match status" value="1"/>
</dbReference>
<evidence type="ECO:0000313" key="9">
    <source>
        <dbReference type="Proteomes" id="UP000531659"/>
    </source>
</evidence>
<dbReference type="FunFam" id="3.40.50.300:FF:000285">
    <property type="entry name" value="Sporulation initiation inhibitor Soj"/>
    <property type="match status" value="1"/>
</dbReference>
<dbReference type="EMBL" id="SPSF01000052">
    <property type="protein sequence ID" value="MPQ64566.1"/>
    <property type="molecule type" value="Genomic_DNA"/>
</dbReference>
<evidence type="ECO:0000256" key="2">
    <source>
        <dbReference type="ARBA" id="ARBA00049360"/>
    </source>
</evidence>
<dbReference type="Gene3D" id="3.40.50.300">
    <property type="entry name" value="P-loop containing nucleotide triphosphate hydrolases"/>
    <property type="match status" value="1"/>
</dbReference>
<comment type="catalytic activity">
    <reaction evidence="2">
        <text>ATP + H2O = ADP + phosphate + H(+)</text>
        <dbReference type="Rhea" id="RHEA:13065"/>
        <dbReference type="ChEBI" id="CHEBI:15377"/>
        <dbReference type="ChEBI" id="CHEBI:15378"/>
        <dbReference type="ChEBI" id="CHEBI:30616"/>
        <dbReference type="ChEBI" id="CHEBI:43474"/>
        <dbReference type="ChEBI" id="CHEBI:456216"/>
    </reaction>
</comment>
<gene>
    <name evidence="6" type="ORF">E4V82_21035</name>
    <name evidence="7" type="ORF">HLQ16_21725</name>
</gene>
<dbReference type="PANTHER" id="PTHR13696">
    <property type="entry name" value="P-LOOP CONTAINING NUCLEOSIDE TRIPHOSPHATE HYDROLASE"/>
    <property type="match status" value="1"/>
</dbReference>
<dbReference type="EMBL" id="JABEYB010000025">
    <property type="protein sequence ID" value="NNU78524.1"/>
    <property type="molecule type" value="Genomic_DNA"/>
</dbReference>
<dbReference type="PIRSF" id="PIRSF009320">
    <property type="entry name" value="Nuc_binding_HP_1000"/>
    <property type="match status" value="1"/>
</dbReference>
<evidence type="ECO:0000313" key="8">
    <source>
        <dbReference type="Proteomes" id="UP000342249"/>
    </source>
</evidence>
<evidence type="ECO:0000313" key="7">
    <source>
        <dbReference type="EMBL" id="NNU78524.1"/>
    </source>
</evidence>
<dbReference type="InterPro" id="IPR025669">
    <property type="entry name" value="AAA_dom"/>
</dbReference>
<dbReference type="CDD" id="cd02042">
    <property type="entry name" value="ParAB_family"/>
    <property type="match status" value="1"/>
</dbReference>
<reference evidence="7 9" key="2">
    <citation type="submission" date="2020-05" db="EMBL/GenBank/DDBJ databases">
        <title>Complete genome of Clostridium estertheticum subspecies estertheticum, isolated from Vacuum packed lamb meat from New Zealand imported to Switzerland.</title>
        <authorList>
            <person name="Wambui J."/>
            <person name="Stevens M.J.A."/>
            <person name="Stephan R."/>
        </authorList>
    </citation>
    <scope>NUCLEOTIDE SEQUENCE [LARGE SCALE GENOMIC DNA]</scope>
    <source>
        <strain evidence="7 9">CEST001</strain>
    </source>
</reference>
<comment type="caution">
    <text evidence="6">The sequence shown here is derived from an EMBL/GenBank/DDBJ whole genome shotgun (WGS) entry which is preliminary data.</text>
</comment>
<dbReference type="Proteomes" id="UP000342249">
    <property type="component" value="Unassembled WGS sequence"/>
</dbReference>
<organism evidence="6 8">
    <name type="scientific">Clostridium estertheticum</name>
    <dbReference type="NCBI Taxonomy" id="238834"/>
    <lineage>
        <taxon>Bacteria</taxon>
        <taxon>Bacillati</taxon>
        <taxon>Bacillota</taxon>
        <taxon>Clostridia</taxon>
        <taxon>Eubacteriales</taxon>
        <taxon>Clostridiaceae</taxon>
        <taxon>Clostridium</taxon>
    </lineage>
</organism>
<comment type="subunit">
    <text evidence="3">Dimerizes in the presence of ATP but not ADP; ATP-binding is required for double-stranded (ds)DNA-binding. Interacts with DnaA.</text>
</comment>
<evidence type="ECO:0000256" key="4">
    <source>
        <dbReference type="ARBA" id="ARBA00071824"/>
    </source>
</evidence>
<dbReference type="InterPro" id="IPR050678">
    <property type="entry name" value="DNA_Partitioning_ATPase"/>
</dbReference>
<comment type="similarity">
    <text evidence="1">Belongs to the ParA family.</text>
</comment>
<evidence type="ECO:0000256" key="1">
    <source>
        <dbReference type="ARBA" id="ARBA00006976"/>
    </source>
</evidence>
<dbReference type="PANTHER" id="PTHR13696:SF99">
    <property type="entry name" value="COBYRINIC ACID AC-DIAMIDE SYNTHASE"/>
    <property type="match status" value="1"/>
</dbReference>